<dbReference type="InterPro" id="IPR001611">
    <property type="entry name" value="Leu-rich_rpt"/>
</dbReference>
<keyword evidence="5" id="KW-0472">Membrane</keyword>
<dbReference type="AlphaFoldDB" id="A0A383VX49"/>
<comment type="subcellular location">
    <subcellularLocation>
        <location evidence="1">Cytoplasm</location>
        <location evidence="1">Cytoskeleton</location>
        <location evidence="1">Cilium axoneme</location>
    </subcellularLocation>
</comment>
<evidence type="ECO:0000256" key="3">
    <source>
        <dbReference type="ARBA" id="ARBA00022737"/>
    </source>
</evidence>
<dbReference type="InterPro" id="IPR003591">
    <property type="entry name" value="Leu-rich_rpt_typical-subtyp"/>
</dbReference>
<dbReference type="InterPro" id="IPR050216">
    <property type="entry name" value="LRR_domain-containing"/>
</dbReference>
<dbReference type="SMART" id="SM00369">
    <property type="entry name" value="LRR_TYP"/>
    <property type="match status" value="8"/>
</dbReference>
<dbReference type="STRING" id="3088.A0A383VX49"/>
<dbReference type="InterPro" id="IPR032675">
    <property type="entry name" value="LRR_dom_sf"/>
</dbReference>
<dbReference type="PROSITE" id="PS51450">
    <property type="entry name" value="LRR"/>
    <property type="match status" value="1"/>
</dbReference>
<proteinExistence type="predicted"/>
<keyword evidence="3" id="KW-0677">Repeat</keyword>
<dbReference type="EMBL" id="FNXT01000928">
    <property type="protein sequence ID" value="SZX69433.1"/>
    <property type="molecule type" value="Genomic_DNA"/>
</dbReference>
<organism evidence="6 7">
    <name type="scientific">Tetradesmus obliquus</name>
    <name type="common">Green alga</name>
    <name type="synonym">Acutodesmus obliquus</name>
    <dbReference type="NCBI Taxonomy" id="3088"/>
    <lineage>
        <taxon>Eukaryota</taxon>
        <taxon>Viridiplantae</taxon>
        <taxon>Chlorophyta</taxon>
        <taxon>core chlorophytes</taxon>
        <taxon>Chlorophyceae</taxon>
        <taxon>CS clade</taxon>
        <taxon>Sphaeropleales</taxon>
        <taxon>Scenedesmaceae</taxon>
        <taxon>Tetradesmus</taxon>
    </lineage>
</organism>
<dbReference type="Pfam" id="PF13855">
    <property type="entry name" value="LRR_8"/>
    <property type="match status" value="3"/>
</dbReference>
<reference evidence="6 7" key="1">
    <citation type="submission" date="2016-10" db="EMBL/GenBank/DDBJ databases">
        <authorList>
            <person name="Cai Z."/>
        </authorList>
    </citation>
    <scope>NUCLEOTIDE SEQUENCE [LARGE SCALE GENOMIC DNA]</scope>
</reference>
<feature type="region of interest" description="Disordered" evidence="4">
    <location>
        <begin position="651"/>
        <end position="671"/>
    </location>
</feature>
<feature type="compositionally biased region" description="Low complexity" evidence="4">
    <location>
        <begin position="205"/>
        <end position="216"/>
    </location>
</feature>
<evidence type="ECO:0000256" key="5">
    <source>
        <dbReference type="SAM" id="Phobius"/>
    </source>
</evidence>
<evidence type="ECO:0000256" key="4">
    <source>
        <dbReference type="SAM" id="MobiDB-lite"/>
    </source>
</evidence>
<feature type="transmembrane region" description="Helical" evidence="5">
    <location>
        <begin position="339"/>
        <end position="358"/>
    </location>
</feature>
<dbReference type="Proteomes" id="UP000256970">
    <property type="component" value="Unassembled WGS sequence"/>
</dbReference>
<evidence type="ECO:0000313" key="6">
    <source>
        <dbReference type="EMBL" id="SZX69433.1"/>
    </source>
</evidence>
<keyword evidence="5" id="KW-1133">Transmembrane helix</keyword>
<dbReference type="PANTHER" id="PTHR48051:SF1">
    <property type="entry name" value="RAS SUPPRESSOR PROTEIN 1"/>
    <property type="match status" value="1"/>
</dbReference>
<keyword evidence="2" id="KW-0433">Leucine-rich repeat</keyword>
<dbReference type="SUPFAM" id="SSF52058">
    <property type="entry name" value="L domain-like"/>
    <property type="match status" value="1"/>
</dbReference>
<evidence type="ECO:0000256" key="1">
    <source>
        <dbReference type="ARBA" id="ARBA00004430"/>
    </source>
</evidence>
<protein>
    <submittedName>
        <fullName evidence="6">Uncharacterized protein</fullName>
    </submittedName>
</protein>
<accession>A0A383VX49</accession>
<gene>
    <name evidence="6" type="ORF">BQ4739_LOCUS9708</name>
</gene>
<dbReference type="Gene3D" id="3.80.10.10">
    <property type="entry name" value="Ribonuclease Inhibitor"/>
    <property type="match status" value="2"/>
</dbReference>
<sequence>MAVSAASALKALKAVADESHKHVCYSQPEMLPAWQDSYDAQLMAAAKAALDAGTNPQAVYKILHDVAAVDLDSMPSRYMAACVEAGLSPDADVGGESLLHNLLNHPFPVPIRPTSDTPAALADALQAAPAGRNPAAGSVTLNELLARKPKPNVEDAAGNTALHMLVACMVQRVHFPDPKLPGKQQGLQEDEEDTIVEGSGSAAPQQQQQQQQQEQQQDGEGVPQRLEDHDAARAAYGQLAFQLLLEAGWEPSWRNNNGYSVSQLIEAGLARYQTELYDLRDPEGVAQTTVSLLNEKAPEKRLQEFLAHKIAGVAAVVDALQVMHGLAAAAEQPRKTRSAASLLLLWLLLLAVMLYIMLHQNQLQQTQLKHSVVTAAQLTDRELTIKLSIAQSTDRVDLSNCELSQLPPELFELTNLLELSLAGNQLTQLPPELGRLSCLQRLVLAGNWLEQLPQELWGLTQLEGLWVHGNMLRELPQQVGQLTKLKMLSLAGNQLQQVPDSLTELVCLQDLNLSGNALQQLPPGMSALTALTMLSLHGNRLQQLPQHGWQQLASLKEVTLQGNCLQQLPDSFAQLRALTELSLADNQLASLPADLSGWANLQKFHCYGNSITELPLGPRGLPTLLPAPRDAAESAAAASRKAATTAKLNSGYSSVSSYEEPEGSSRGSSSAAAGSAALRSVDASEGDGGRLVSLWLEGNPLSAAAALGAVQQLGAAGTTRVGLDEAQLAGAAGHAVQQQAAAGNGAVRRGIILGGGPGYFKLQLGRAASSSDDDERVLVVAFGSAPGLPNWGGVMRQVSAAAEAPEHNNFDVLYVVDPHRSWYCGGDPELMEARYGARLRQYTQRYKHVVMVGDSMGATGALLFCPQATSVLAFCPQVDLSTSSIRPGQPPAWQAALQTNLQAAVRGSTARIKVFTGTWQHDVDQANLLGSQHHVVVKVYSVESHRLALALARQRKLAPLVREAVLQELGLQSGNVRLANLL</sequence>
<evidence type="ECO:0000313" key="7">
    <source>
        <dbReference type="Proteomes" id="UP000256970"/>
    </source>
</evidence>
<name>A0A383VX49_TETOB</name>
<keyword evidence="5" id="KW-0812">Transmembrane</keyword>
<dbReference type="PANTHER" id="PTHR48051">
    <property type="match status" value="1"/>
</dbReference>
<keyword evidence="7" id="KW-1185">Reference proteome</keyword>
<evidence type="ECO:0000256" key="2">
    <source>
        <dbReference type="ARBA" id="ARBA00022614"/>
    </source>
</evidence>
<feature type="region of interest" description="Disordered" evidence="4">
    <location>
        <begin position="177"/>
        <end position="223"/>
    </location>
</feature>
<dbReference type="GO" id="GO:0005930">
    <property type="term" value="C:axoneme"/>
    <property type="evidence" value="ECO:0007669"/>
    <property type="project" value="UniProtKB-SubCell"/>
</dbReference>